<dbReference type="EMBL" id="JMIX01000003">
    <property type="protein sequence ID" value="KEO99069.1"/>
    <property type="molecule type" value="Genomic_DNA"/>
</dbReference>
<dbReference type="RefSeq" id="WP_174544528.1">
    <property type="nucleotide sequence ID" value="NZ_CP017057.1"/>
</dbReference>
<reference evidence="1 2" key="1">
    <citation type="submission" date="2014-04" db="EMBL/GenBank/DDBJ databases">
        <title>A comprehensive comparison of genomes of Erythrobacter spp. Strains.</title>
        <authorList>
            <person name="Zheng Q."/>
        </authorList>
    </citation>
    <scope>NUCLEOTIDE SEQUENCE [LARGE SCALE GENOMIC DNA]</scope>
    <source>
        <strain evidence="1 2">DSM 8509</strain>
    </source>
</reference>
<gene>
    <name evidence="1" type="ORF">EH32_08175</name>
</gene>
<dbReference type="AlphaFoldDB" id="A0A074N091"/>
<dbReference type="InterPro" id="IPR036514">
    <property type="entry name" value="SGNH_hydro_sf"/>
</dbReference>
<dbReference type="GO" id="GO:0016788">
    <property type="term" value="F:hydrolase activity, acting on ester bonds"/>
    <property type="evidence" value="ECO:0007669"/>
    <property type="project" value="UniProtKB-ARBA"/>
</dbReference>
<protein>
    <submittedName>
        <fullName evidence="1">Uncharacterized protein</fullName>
    </submittedName>
</protein>
<sequence length="333" mass="36591">MFAVPTALLGIAAFGGAAYLWHTGRRPEANIPAPLAAERMQQLYSQPLEPISGDLRGFHIGHSLVGRDMPAMLMQLADGAYAYESQLGWGTSLRAHWDRDEPINGFDTENAHPRYRDAHDALDSGEYDALILTEMVEIRDAIAYFASWDFLRRWTAEARAANPAIRIYLYETWHETNDPEGWLDRIDADLNRYWLDSILRPALAETGGTEPIYVIPGGQVMAAFLRAAEARGGLKDVSGVGDLMLDSIHFNDIGAYLIALTHFAVLFGRSPVGLPSALLRADGTPAQEPLAETAELMQAVVWQVVTSTPLTGVVGTDTAPLTFATERYHNEPA</sequence>
<dbReference type="Gene3D" id="3.40.50.1110">
    <property type="entry name" value="SGNH hydrolase"/>
    <property type="match status" value="1"/>
</dbReference>
<accession>A0A074N091</accession>
<dbReference type="Proteomes" id="UP000027866">
    <property type="component" value="Unassembled WGS sequence"/>
</dbReference>
<name>A0A074N091_9SPHN</name>
<proteinExistence type="predicted"/>
<comment type="caution">
    <text evidence="1">The sequence shown here is derived from an EMBL/GenBank/DDBJ whole genome shotgun (WGS) entry which is preliminary data.</text>
</comment>
<evidence type="ECO:0000313" key="2">
    <source>
        <dbReference type="Proteomes" id="UP000027866"/>
    </source>
</evidence>
<organism evidence="1 2">
    <name type="scientific">Erythrobacter litoralis</name>
    <dbReference type="NCBI Taxonomy" id="39960"/>
    <lineage>
        <taxon>Bacteria</taxon>
        <taxon>Pseudomonadati</taxon>
        <taxon>Pseudomonadota</taxon>
        <taxon>Alphaproteobacteria</taxon>
        <taxon>Sphingomonadales</taxon>
        <taxon>Erythrobacteraceae</taxon>
        <taxon>Erythrobacter/Porphyrobacter group</taxon>
        <taxon>Erythrobacter</taxon>
    </lineage>
</organism>
<evidence type="ECO:0000313" key="1">
    <source>
        <dbReference type="EMBL" id="KEO99069.1"/>
    </source>
</evidence>
<keyword evidence="2" id="KW-1185">Reference proteome</keyword>